<dbReference type="AlphaFoldDB" id="A0A432VA13"/>
<dbReference type="NCBIfam" id="TIGR01558">
    <property type="entry name" value="sm_term_P27"/>
    <property type="match status" value="1"/>
</dbReference>
<protein>
    <submittedName>
        <fullName evidence="2">Phage terminase small subunit P27 family</fullName>
    </submittedName>
</protein>
<proteinExistence type="predicted"/>
<evidence type="ECO:0000256" key="1">
    <source>
        <dbReference type="SAM" id="MobiDB-lite"/>
    </source>
</evidence>
<dbReference type="EMBL" id="RKST01000003">
    <property type="protein sequence ID" value="RUM99022.1"/>
    <property type="molecule type" value="Genomic_DNA"/>
</dbReference>
<feature type="region of interest" description="Disordered" evidence="1">
    <location>
        <begin position="1"/>
        <end position="36"/>
    </location>
</feature>
<reference evidence="2 3" key="1">
    <citation type="submission" date="2018-11" db="EMBL/GenBank/DDBJ databases">
        <title>Pseudaminobacter arsenicus sp. nov., an arsenic-resistant bacterium isolated from arsenic-rich aquifers.</title>
        <authorList>
            <person name="Mu Y."/>
        </authorList>
    </citation>
    <scope>NUCLEOTIDE SEQUENCE [LARGE SCALE GENOMIC DNA]</scope>
    <source>
        <strain evidence="2 3">CB3</strain>
    </source>
</reference>
<feature type="compositionally biased region" description="Basic and acidic residues" evidence="1">
    <location>
        <begin position="1"/>
        <end position="10"/>
    </location>
</feature>
<accession>A0A432VA13</accession>
<evidence type="ECO:0000313" key="3">
    <source>
        <dbReference type="Proteomes" id="UP000281647"/>
    </source>
</evidence>
<keyword evidence="3" id="KW-1185">Reference proteome</keyword>
<sequence>MGARGPRPETPEMQALKGNPGKRKKRPPSVKPDGDVYIPNYLDEDARQCFEMIVASMPPGTYAATDTGGIAVYAAAWSDHKRATEALKTEPALVPGSTGNLTVNPWFKIKNDAARIMMSMGDRLGMDPKARAALALPEEKPKSKFSGLIGQSAKKA</sequence>
<gene>
    <name evidence="2" type="ORF">EET67_05120</name>
</gene>
<dbReference type="Pfam" id="PF05119">
    <property type="entry name" value="Terminase_4"/>
    <property type="match status" value="1"/>
</dbReference>
<dbReference type="OrthoDB" id="8420999at2"/>
<name>A0A432VA13_9HYPH</name>
<dbReference type="Proteomes" id="UP000281647">
    <property type="component" value="Unassembled WGS sequence"/>
</dbReference>
<comment type="caution">
    <text evidence="2">The sequence shown here is derived from an EMBL/GenBank/DDBJ whole genome shotgun (WGS) entry which is preliminary data.</text>
</comment>
<organism evidence="2 3">
    <name type="scientific">Borborobacter arsenicus</name>
    <dbReference type="NCBI Taxonomy" id="1851146"/>
    <lineage>
        <taxon>Bacteria</taxon>
        <taxon>Pseudomonadati</taxon>
        <taxon>Pseudomonadota</taxon>
        <taxon>Alphaproteobacteria</taxon>
        <taxon>Hyphomicrobiales</taxon>
        <taxon>Phyllobacteriaceae</taxon>
        <taxon>Borborobacter</taxon>
    </lineage>
</organism>
<dbReference type="InterPro" id="IPR006448">
    <property type="entry name" value="Phage_term_ssu_P27"/>
</dbReference>
<evidence type="ECO:0000313" key="2">
    <source>
        <dbReference type="EMBL" id="RUM99022.1"/>
    </source>
</evidence>